<dbReference type="EMBL" id="JACBKZ010000003">
    <property type="protein sequence ID" value="KAF5954823.1"/>
    <property type="molecule type" value="Genomic_DNA"/>
</dbReference>
<keyword evidence="3" id="KW-1185">Reference proteome</keyword>
<protein>
    <submittedName>
        <fullName evidence="2">Uncharacterized protein</fullName>
    </submittedName>
</protein>
<feature type="signal peptide" evidence="1">
    <location>
        <begin position="1"/>
        <end position="18"/>
    </location>
</feature>
<evidence type="ECO:0000313" key="2">
    <source>
        <dbReference type="EMBL" id="KAF5954823.1"/>
    </source>
</evidence>
<gene>
    <name evidence="2" type="ORF">HYC85_007679</name>
</gene>
<name>A0A7J7HPM2_CAMSI</name>
<comment type="caution">
    <text evidence="2">The sequence shown here is derived from an EMBL/GenBank/DDBJ whole genome shotgun (WGS) entry which is preliminary data.</text>
</comment>
<proteinExistence type="predicted"/>
<evidence type="ECO:0000256" key="1">
    <source>
        <dbReference type="SAM" id="SignalP"/>
    </source>
</evidence>
<evidence type="ECO:0000313" key="3">
    <source>
        <dbReference type="Proteomes" id="UP000593564"/>
    </source>
</evidence>
<reference evidence="2 3" key="2">
    <citation type="submission" date="2020-07" db="EMBL/GenBank/DDBJ databases">
        <title>Genome assembly of wild tea tree DASZ reveals pedigree and selection history of tea varieties.</title>
        <authorList>
            <person name="Zhang W."/>
        </authorList>
    </citation>
    <scope>NUCLEOTIDE SEQUENCE [LARGE SCALE GENOMIC DNA]</scope>
    <source>
        <strain evidence="3">cv. G240</strain>
        <tissue evidence="2">Leaf</tissue>
    </source>
</reference>
<dbReference type="AlphaFoldDB" id="A0A7J7HPM2"/>
<accession>A0A7J7HPM2</accession>
<feature type="chain" id="PRO_5029601112" evidence="1">
    <location>
        <begin position="19"/>
        <end position="66"/>
    </location>
</feature>
<sequence>MPFAYHFGALLLFTVVDSEFYDIALNLVVRYPELAMSKLEDGVYAFQNLALRASAFPSGSHLNRWQ</sequence>
<reference evidence="3" key="1">
    <citation type="journal article" date="2020" name="Nat. Commun.">
        <title>Genome assembly of wild tea tree DASZ reveals pedigree and selection history of tea varieties.</title>
        <authorList>
            <person name="Zhang W."/>
            <person name="Zhang Y."/>
            <person name="Qiu H."/>
            <person name="Guo Y."/>
            <person name="Wan H."/>
            <person name="Zhang X."/>
            <person name="Scossa F."/>
            <person name="Alseekh S."/>
            <person name="Zhang Q."/>
            <person name="Wang P."/>
            <person name="Xu L."/>
            <person name="Schmidt M.H."/>
            <person name="Jia X."/>
            <person name="Li D."/>
            <person name="Zhu A."/>
            <person name="Guo F."/>
            <person name="Chen W."/>
            <person name="Ni D."/>
            <person name="Usadel B."/>
            <person name="Fernie A.R."/>
            <person name="Wen W."/>
        </authorList>
    </citation>
    <scope>NUCLEOTIDE SEQUENCE [LARGE SCALE GENOMIC DNA]</scope>
    <source>
        <strain evidence="3">cv. G240</strain>
    </source>
</reference>
<keyword evidence="1" id="KW-0732">Signal</keyword>
<dbReference type="Proteomes" id="UP000593564">
    <property type="component" value="Unassembled WGS sequence"/>
</dbReference>
<organism evidence="2 3">
    <name type="scientific">Camellia sinensis</name>
    <name type="common">Tea plant</name>
    <name type="synonym">Thea sinensis</name>
    <dbReference type="NCBI Taxonomy" id="4442"/>
    <lineage>
        <taxon>Eukaryota</taxon>
        <taxon>Viridiplantae</taxon>
        <taxon>Streptophyta</taxon>
        <taxon>Embryophyta</taxon>
        <taxon>Tracheophyta</taxon>
        <taxon>Spermatophyta</taxon>
        <taxon>Magnoliopsida</taxon>
        <taxon>eudicotyledons</taxon>
        <taxon>Gunneridae</taxon>
        <taxon>Pentapetalae</taxon>
        <taxon>asterids</taxon>
        <taxon>Ericales</taxon>
        <taxon>Theaceae</taxon>
        <taxon>Camellia</taxon>
    </lineage>
</organism>